<gene>
    <name evidence="2" type="ORF">BJX66DRAFT_316312</name>
</gene>
<proteinExistence type="inferred from homology"/>
<comment type="caution">
    <text evidence="2">The sequence shown here is derived from an EMBL/GenBank/DDBJ whole genome shotgun (WGS) entry which is preliminary data.</text>
</comment>
<dbReference type="PANTHER" id="PTHR31087:SF161">
    <property type="entry name" value="TUBBY C 2 FAMILY PROTEIN"/>
    <property type="match status" value="1"/>
</dbReference>
<sequence>MSQSDLRPVSQPVMLFEQFIARDRPQTLVLKEKILSLTGDSFDIKLDNGLPVLKVNAAFFSLSGRKRVEDMNGNHLYNIRKELLHLLHPTYVLEDPSENKILEVRSSVKFFRSKATATYTDPRTGRVVTLVMEGNWLDHVAKIVHEETGETVASIFRERFNARNLIFGQDTYRVTVAQGVDMALIAGLCICFDEKNNER</sequence>
<dbReference type="InterPro" id="IPR007612">
    <property type="entry name" value="LOR"/>
</dbReference>
<evidence type="ECO:0000256" key="1">
    <source>
        <dbReference type="ARBA" id="ARBA00005437"/>
    </source>
</evidence>
<dbReference type="InterPro" id="IPR038595">
    <property type="entry name" value="LOR_sf"/>
</dbReference>
<dbReference type="InterPro" id="IPR025659">
    <property type="entry name" value="Tubby-like_C"/>
</dbReference>
<dbReference type="SUPFAM" id="SSF54518">
    <property type="entry name" value="Tubby C-terminal domain-like"/>
    <property type="match status" value="1"/>
</dbReference>
<organism evidence="2 3">
    <name type="scientific">Aspergillus keveii</name>
    <dbReference type="NCBI Taxonomy" id="714993"/>
    <lineage>
        <taxon>Eukaryota</taxon>
        <taxon>Fungi</taxon>
        <taxon>Dikarya</taxon>
        <taxon>Ascomycota</taxon>
        <taxon>Pezizomycotina</taxon>
        <taxon>Eurotiomycetes</taxon>
        <taxon>Eurotiomycetidae</taxon>
        <taxon>Eurotiales</taxon>
        <taxon>Aspergillaceae</taxon>
        <taxon>Aspergillus</taxon>
        <taxon>Aspergillus subgen. Nidulantes</taxon>
    </lineage>
</organism>
<name>A0ABR4FN41_9EURO</name>
<dbReference type="EMBL" id="JBFTWV010000170">
    <property type="protein sequence ID" value="KAL2784688.1"/>
    <property type="molecule type" value="Genomic_DNA"/>
</dbReference>
<reference evidence="2 3" key="1">
    <citation type="submission" date="2024-07" db="EMBL/GenBank/DDBJ databases">
        <title>Section-level genome sequencing and comparative genomics of Aspergillus sections Usti and Cavernicolus.</title>
        <authorList>
            <consortium name="Lawrence Berkeley National Laboratory"/>
            <person name="Nybo J.L."/>
            <person name="Vesth T.C."/>
            <person name="Theobald S."/>
            <person name="Frisvad J.C."/>
            <person name="Larsen T.O."/>
            <person name="Kjaerboelling I."/>
            <person name="Rothschild-Mancinelli K."/>
            <person name="Lyhne E.K."/>
            <person name="Kogle M.E."/>
            <person name="Barry K."/>
            <person name="Clum A."/>
            <person name="Na H."/>
            <person name="Ledsgaard L."/>
            <person name="Lin J."/>
            <person name="Lipzen A."/>
            <person name="Kuo A."/>
            <person name="Riley R."/>
            <person name="Mondo S."/>
            <person name="Labutti K."/>
            <person name="Haridas S."/>
            <person name="Pangalinan J."/>
            <person name="Salamov A.A."/>
            <person name="Simmons B.A."/>
            <person name="Magnuson J.K."/>
            <person name="Chen J."/>
            <person name="Drula E."/>
            <person name="Henrissat B."/>
            <person name="Wiebenga A."/>
            <person name="Lubbers R.J."/>
            <person name="Gomes A.C."/>
            <person name="Makela M.R."/>
            <person name="Stajich J."/>
            <person name="Grigoriev I.V."/>
            <person name="Mortensen U.H."/>
            <person name="De Vries R.P."/>
            <person name="Baker S.E."/>
            <person name="Andersen M.R."/>
        </authorList>
    </citation>
    <scope>NUCLEOTIDE SEQUENCE [LARGE SCALE GENOMIC DNA]</scope>
    <source>
        <strain evidence="2 3">CBS 209.92</strain>
    </source>
</reference>
<evidence type="ECO:0000313" key="2">
    <source>
        <dbReference type="EMBL" id="KAL2784688.1"/>
    </source>
</evidence>
<evidence type="ECO:0000313" key="3">
    <source>
        <dbReference type="Proteomes" id="UP001610563"/>
    </source>
</evidence>
<dbReference type="Gene3D" id="2.40.160.200">
    <property type="entry name" value="LURP1-related"/>
    <property type="match status" value="1"/>
</dbReference>
<dbReference type="PANTHER" id="PTHR31087">
    <property type="match status" value="1"/>
</dbReference>
<keyword evidence="3" id="KW-1185">Reference proteome</keyword>
<dbReference type="Proteomes" id="UP001610563">
    <property type="component" value="Unassembled WGS sequence"/>
</dbReference>
<dbReference type="Pfam" id="PF04525">
    <property type="entry name" value="LOR"/>
    <property type="match status" value="1"/>
</dbReference>
<comment type="similarity">
    <text evidence="1">Belongs to the LOR family.</text>
</comment>
<accession>A0ABR4FN41</accession>
<protein>
    <submittedName>
        <fullName evidence="2">Tubby C-terminal-like domain-containing protein</fullName>
    </submittedName>
</protein>